<feature type="chain" id="PRO_5043965540" description="RNase H type-1 domain-containing protein" evidence="1">
    <location>
        <begin position="18"/>
        <end position="131"/>
    </location>
</feature>
<reference evidence="2 3" key="1">
    <citation type="submission" date="2024-04" db="EMBL/GenBank/DDBJ databases">
        <authorList>
            <person name="Fracassetti M."/>
        </authorList>
    </citation>
    <scope>NUCLEOTIDE SEQUENCE [LARGE SCALE GENOMIC DNA]</scope>
</reference>
<organism evidence="2 3">
    <name type="scientific">Linum trigynum</name>
    <dbReference type="NCBI Taxonomy" id="586398"/>
    <lineage>
        <taxon>Eukaryota</taxon>
        <taxon>Viridiplantae</taxon>
        <taxon>Streptophyta</taxon>
        <taxon>Embryophyta</taxon>
        <taxon>Tracheophyta</taxon>
        <taxon>Spermatophyta</taxon>
        <taxon>Magnoliopsida</taxon>
        <taxon>eudicotyledons</taxon>
        <taxon>Gunneridae</taxon>
        <taxon>Pentapetalae</taxon>
        <taxon>rosids</taxon>
        <taxon>fabids</taxon>
        <taxon>Malpighiales</taxon>
        <taxon>Linaceae</taxon>
        <taxon>Linum</taxon>
    </lineage>
</organism>
<evidence type="ECO:0000313" key="2">
    <source>
        <dbReference type="EMBL" id="CAL1386909.1"/>
    </source>
</evidence>
<dbReference type="Proteomes" id="UP001497516">
    <property type="component" value="Chromosome 5"/>
</dbReference>
<keyword evidence="3" id="KW-1185">Reference proteome</keyword>
<keyword evidence="1" id="KW-0732">Signal</keyword>
<evidence type="ECO:0000313" key="3">
    <source>
        <dbReference type="Proteomes" id="UP001497516"/>
    </source>
</evidence>
<dbReference type="AlphaFoldDB" id="A0AAV2EM86"/>
<feature type="signal peptide" evidence="1">
    <location>
        <begin position="1"/>
        <end position="17"/>
    </location>
</feature>
<evidence type="ECO:0000256" key="1">
    <source>
        <dbReference type="SAM" id="SignalP"/>
    </source>
</evidence>
<protein>
    <recommendedName>
        <fullName evidence="4">RNase H type-1 domain-containing protein</fullName>
    </recommendedName>
</protein>
<proteinExistence type="predicted"/>
<accession>A0AAV2EM86</accession>
<sequence length="131" mass="14080">MLMRVLALFCRIWKARNWVVFDSTLFTPVVLLSQFNRQVAEWEAVPLSGITSFPALGIGLGGGGGVSRGVQDREGAMWVFMDGAVRSGSHGAGGWVLEDSSGTLLGVAATLYPDVQDPFLVELLALRDGIR</sequence>
<evidence type="ECO:0008006" key="4">
    <source>
        <dbReference type="Google" id="ProtNLM"/>
    </source>
</evidence>
<name>A0AAV2EM86_9ROSI</name>
<dbReference type="EMBL" id="OZ034818">
    <property type="protein sequence ID" value="CAL1386909.1"/>
    <property type="molecule type" value="Genomic_DNA"/>
</dbReference>
<gene>
    <name evidence="2" type="ORF">LTRI10_LOCUS27925</name>
</gene>